<dbReference type="EMBL" id="LT671577">
    <property type="protein sequence ID" value="SHO33404.1"/>
    <property type="molecule type" value="Genomic_DNA"/>
</dbReference>
<keyword evidence="2" id="KW-1185">Reference proteome</keyword>
<dbReference type="Proteomes" id="UP000201465">
    <property type="component" value="Segment"/>
</dbReference>
<evidence type="ECO:0000313" key="1">
    <source>
        <dbReference type="EMBL" id="SHO33404.1"/>
    </source>
</evidence>
<sequence>MSITSWLGYEELREEVRELAYKVYNTDKEARENVTFSGKNVTFSGEESNSVAVTGLICQGIRDPSLVQDEKILEASMAQLQLRDLHEKLVKNFGFDWHTVRNVWAPILDPKIPPWETSHTKQ</sequence>
<organism evidence="1 2">
    <name type="scientific">Cedratvirus A11</name>
    <dbReference type="NCBI Taxonomy" id="1903266"/>
    <lineage>
        <taxon>Viruses</taxon>
        <taxon>Pithoviruses</taxon>
        <taxon>Orthocedratvirinae</taxon>
        <taxon>Alphacedratvirus</taxon>
        <taxon>Alphacedratvirus aljazairmassiliense</taxon>
    </lineage>
</organism>
<protein>
    <submittedName>
        <fullName evidence="1">Uncharacterized protein</fullName>
    </submittedName>
</protein>
<gene>
    <name evidence="1" type="ORF">BQ3484_336</name>
</gene>
<accession>A0A1M7XUL9</accession>
<dbReference type="RefSeq" id="YP_009329276.1">
    <property type="nucleotide sequence ID" value="NC_032108.1"/>
</dbReference>
<dbReference type="GeneID" id="30523303"/>
<dbReference type="KEGG" id="vg:30523303"/>
<proteinExistence type="predicted"/>
<evidence type="ECO:0000313" key="2">
    <source>
        <dbReference type="Proteomes" id="UP000201465"/>
    </source>
</evidence>
<reference evidence="1 2" key="1">
    <citation type="submission" date="2016-11" db="EMBL/GenBank/DDBJ databases">
        <authorList>
            <consortium name="Urmite Genomes"/>
        </authorList>
    </citation>
    <scope>NUCLEOTIDE SEQUENCE [LARGE SCALE GENOMIC DNA]</scope>
    <source>
        <strain evidence="1 2">A11</strain>
    </source>
</reference>
<name>A0A1M7XUL9_9VIRU</name>